<dbReference type="OrthoDB" id="999066at2759"/>
<sequence>MYGHSIPFKQEGELLVPKNKKEWNEEDNRSIQLNAKAMHILFCALGPDEYRVEEEKVLKKKAGIALKSTTDEDSESSEEVDEDKEMEMFARRFKRFIKSNKGRRFQKMEELKLESTKEKDLIICYDDEESSDDENQEVVNLCLMAIEDCKVPANEKFHDEHKSCVSFRNKMVNVKVIIENFEATIRNHPKMNLRKIQRKVGSEMNVNVNMTRCRRAEKMVKNKLARNFVEEFAMLWDYADELRLKNLRSTIKMAVNRVTPESPPHFKKFYVCFEVLKRCYIEGSRPIQGLDGYFLKGPSKGEMLSTCERDGSNQMYPVA</sequence>
<keyword evidence="2" id="KW-1185">Reference proteome</keyword>
<dbReference type="PANTHER" id="PTHR31973:SF187">
    <property type="entry name" value="MUTATOR TRANSPOSASE MUDRA PROTEIN"/>
    <property type="match status" value="1"/>
</dbReference>
<organism evidence="1 2">
    <name type="scientific">Gossypium schwendimanii</name>
    <name type="common">Cotton</name>
    <dbReference type="NCBI Taxonomy" id="34291"/>
    <lineage>
        <taxon>Eukaryota</taxon>
        <taxon>Viridiplantae</taxon>
        <taxon>Streptophyta</taxon>
        <taxon>Embryophyta</taxon>
        <taxon>Tracheophyta</taxon>
        <taxon>Spermatophyta</taxon>
        <taxon>Magnoliopsida</taxon>
        <taxon>eudicotyledons</taxon>
        <taxon>Gunneridae</taxon>
        <taxon>Pentapetalae</taxon>
        <taxon>rosids</taxon>
        <taxon>malvids</taxon>
        <taxon>Malvales</taxon>
        <taxon>Malvaceae</taxon>
        <taxon>Malvoideae</taxon>
        <taxon>Gossypium</taxon>
    </lineage>
</organism>
<evidence type="ECO:0000313" key="1">
    <source>
        <dbReference type="EMBL" id="MBA0873690.1"/>
    </source>
</evidence>
<proteinExistence type="predicted"/>
<comment type="caution">
    <text evidence="1">The sequence shown here is derived from an EMBL/GenBank/DDBJ whole genome shotgun (WGS) entry which is preliminary data.</text>
</comment>
<dbReference type="PANTHER" id="PTHR31973">
    <property type="entry name" value="POLYPROTEIN, PUTATIVE-RELATED"/>
    <property type="match status" value="1"/>
</dbReference>
<dbReference type="AlphaFoldDB" id="A0A7J9MRS7"/>
<name>A0A7J9MRS7_GOSSC</name>
<protein>
    <submittedName>
        <fullName evidence="1">Uncharacterized protein</fullName>
    </submittedName>
</protein>
<accession>A0A7J9MRS7</accession>
<evidence type="ECO:0000313" key="2">
    <source>
        <dbReference type="Proteomes" id="UP000593576"/>
    </source>
</evidence>
<reference evidence="1 2" key="1">
    <citation type="journal article" date="2019" name="Genome Biol. Evol.">
        <title>Insights into the evolution of the New World diploid cottons (Gossypium, subgenus Houzingenia) based on genome sequencing.</title>
        <authorList>
            <person name="Grover C.E."/>
            <person name="Arick M.A. 2nd"/>
            <person name="Thrash A."/>
            <person name="Conover J.L."/>
            <person name="Sanders W.S."/>
            <person name="Peterson D.G."/>
            <person name="Frelichowski J.E."/>
            <person name="Scheffler J.A."/>
            <person name="Scheffler B.E."/>
            <person name="Wendel J.F."/>
        </authorList>
    </citation>
    <scope>NUCLEOTIDE SEQUENCE [LARGE SCALE GENOMIC DNA]</scope>
    <source>
        <strain evidence="1">1</strain>
        <tissue evidence="1">Leaf</tissue>
    </source>
</reference>
<dbReference type="Proteomes" id="UP000593576">
    <property type="component" value="Unassembled WGS sequence"/>
</dbReference>
<gene>
    <name evidence="1" type="ORF">Goshw_005911</name>
</gene>
<dbReference type="EMBL" id="JABFAF010000013">
    <property type="protein sequence ID" value="MBA0873690.1"/>
    <property type="molecule type" value="Genomic_DNA"/>
</dbReference>